<accession>A0A010RHS6</accession>
<dbReference type="Proteomes" id="UP000022611">
    <property type="component" value="Unassembled WGS sequence"/>
</dbReference>
<organism evidence="1 2">
    <name type="scientific">Pseudomonas fluorescens HK44</name>
    <dbReference type="NCBI Taxonomy" id="1042209"/>
    <lineage>
        <taxon>Bacteria</taxon>
        <taxon>Pseudomonadati</taxon>
        <taxon>Pseudomonadota</taxon>
        <taxon>Gammaproteobacteria</taxon>
        <taxon>Pseudomonadales</taxon>
        <taxon>Pseudomonadaceae</taxon>
        <taxon>Pseudomonas</taxon>
    </lineage>
</organism>
<dbReference type="AlphaFoldDB" id="A0A010RHS6"/>
<comment type="caution">
    <text evidence="1">The sequence shown here is derived from an EMBL/GenBank/DDBJ whole genome shotgun (WGS) entry which is preliminary data.</text>
</comment>
<dbReference type="EMBL" id="AFOY02000019">
    <property type="protein sequence ID" value="EXF92246.1"/>
    <property type="molecule type" value="Genomic_DNA"/>
</dbReference>
<proteinExistence type="predicted"/>
<dbReference type="PATRIC" id="fig|1042209.11.peg.5529"/>
<protein>
    <submittedName>
        <fullName evidence="1">Uncharacterized protein</fullName>
    </submittedName>
</protein>
<evidence type="ECO:0000313" key="2">
    <source>
        <dbReference type="Proteomes" id="UP000022611"/>
    </source>
</evidence>
<dbReference type="HOGENOM" id="CLU_3010887_0_0_6"/>
<gene>
    <name evidence="1" type="ORF">HK44_015495</name>
</gene>
<evidence type="ECO:0000313" key="1">
    <source>
        <dbReference type="EMBL" id="EXF92246.1"/>
    </source>
</evidence>
<name>A0A010RHS6_PSEFL</name>
<sequence>MASIRLQATKAGGAGLSVMSQMDMPTRTSSVGAKLARDGDFKDAIASKLCSYIEPQ</sequence>
<reference evidence="1 2" key="1">
    <citation type="journal article" date="2011" name="J. Bacteriol.">
        <title>Draft genome sequence of the polycyclic aromatic hydrocarbon-degrading, genetically engineered bioluminescent bioreporter Pseudomonas fluorescens HK44.</title>
        <authorList>
            <person name="Chauhan A."/>
            <person name="Layton A.C."/>
            <person name="Williams D.E."/>
            <person name="Smartt A.E."/>
            <person name="Ripp S."/>
            <person name="Karpinets T.V."/>
            <person name="Brown S.D."/>
            <person name="Sayler G.S."/>
        </authorList>
    </citation>
    <scope>NUCLEOTIDE SEQUENCE [LARGE SCALE GENOMIC DNA]</scope>
    <source>
        <strain evidence="1 2">HK44</strain>
    </source>
</reference>